<dbReference type="OrthoDB" id="6399601at2"/>
<name>A0A1T4S8M3_9GAMM</name>
<comment type="caution">
    <text evidence="2">The sequence shown here is derived from an EMBL/GenBank/DDBJ whole genome shotgun (WGS) entry which is preliminary data.</text>
</comment>
<evidence type="ECO:0000313" key="3">
    <source>
        <dbReference type="Proteomes" id="UP000191418"/>
    </source>
</evidence>
<dbReference type="Proteomes" id="UP000191418">
    <property type="component" value="Unassembled WGS sequence"/>
</dbReference>
<reference evidence="2 3" key="1">
    <citation type="submission" date="2017-01" db="EMBL/GenBank/DDBJ databases">
        <title>Genome Sequencing of a Marine Spirillum, Oceanospirillum multiglobuliferum ATCC 33336, from Japan.</title>
        <authorList>
            <person name="Carney J.G."/>
            <person name="Trachtenberg A.M."/>
            <person name="Rheaume B.A."/>
            <person name="Linnane J.D."/>
            <person name="Pitts N.L."/>
            <person name="Mykles D.L."/>
            <person name="Maclea K.S."/>
        </authorList>
    </citation>
    <scope>NUCLEOTIDE SEQUENCE [LARGE SCALE GENOMIC DNA]</scope>
    <source>
        <strain evidence="2 3">ATCC 33336</strain>
    </source>
</reference>
<proteinExistence type="predicted"/>
<evidence type="ECO:0000313" key="2">
    <source>
        <dbReference type="EMBL" id="OPX54402.1"/>
    </source>
</evidence>
<accession>A0A1T4S8M3</accession>
<dbReference type="EMBL" id="MTSM01000026">
    <property type="protein sequence ID" value="OPX54402.1"/>
    <property type="molecule type" value="Genomic_DNA"/>
</dbReference>
<organism evidence="2 3">
    <name type="scientific">Oceanospirillum multiglobuliferum</name>
    <dbReference type="NCBI Taxonomy" id="64969"/>
    <lineage>
        <taxon>Bacteria</taxon>
        <taxon>Pseudomonadati</taxon>
        <taxon>Pseudomonadota</taxon>
        <taxon>Gammaproteobacteria</taxon>
        <taxon>Oceanospirillales</taxon>
        <taxon>Oceanospirillaceae</taxon>
        <taxon>Oceanospirillum</taxon>
    </lineage>
</organism>
<keyword evidence="3" id="KW-1185">Reference proteome</keyword>
<keyword evidence="1" id="KW-0732">Signal</keyword>
<dbReference type="AlphaFoldDB" id="A0A1T4S8M3"/>
<sequence>MKKIALMLMMVILSGCASHAEIKMATVTKVHDPVYENKTLNYEVLYSQPKPGVFSGGEQLALVPLEQAELSVASASTLKELPKLIFSQLPVSVKHLAENPDFILKLEIIAHDKKGPAYAEHEFAKSLGKGLLTLGLGSQEYNIIADFDVKYYLIQNGKEIFTKEFKVKDEVDHEKGSFDSLNTLKEFTSQMLEKHLILTLHDFFTEAAVYVKA</sequence>
<dbReference type="PROSITE" id="PS51257">
    <property type="entry name" value="PROKAR_LIPOPROTEIN"/>
    <property type="match status" value="1"/>
</dbReference>
<evidence type="ECO:0008006" key="4">
    <source>
        <dbReference type="Google" id="ProtNLM"/>
    </source>
</evidence>
<feature type="chain" id="PRO_5012391354" description="Lipoprotein" evidence="1">
    <location>
        <begin position="21"/>
        <end position="213"/>
    </location>
</feature>
<protein>
    <recommendedName>
        <fullName evidence="4">Lipoprotein</fullName>
    </recommendedName>
</protein>
<gene>
    <name evidence="2" type="ORF">BTE48_14315</name>
</gene>
<dbReference type="RefSeq" id="WP_078746344.1">
    <property type="nucleotide sequence ID" value="NZ_FUXG01000025.1"/>
</dbReference>
<evidence type="ECO:0000256" key="1">
    <source>
        <dbReference type="SAM" id="SignalP"/>
    </source>
</evidence>
<feature type="signal peptide" evidence="1">
    <location>
        <begin position="1"/>
        <end position="20"/>
    </location>
</feature>